<sequence length="219" mass="25009">MAVCISSVIYMLSRDTGSVPVDEDTLSMFNELLKLEEPNFNDEEYSKTTHTCMAVCISSVIYMLSRDTGSVPVDEDTLSMFNELLKLEEPNFNDEEYSKTTHTVMDILKDWLKKSFTSFDARNVQFDVTKMTLTPSFLMLESLVYITSRKRDKAVQVALRNTCILNGQTDTPITPCKNNESGYHVFVETPREMPPCARISMFLVEMFSMQYMDFGLPAV</sequence>
<accession>A0A183E518</accession>
<evidence type="ECO:0000313" key="1">
    <source>
        <dbReference type="EMBL" id="VDN27159.1"/>
    </source>
</evidence>
<evidence type="ECO:0000313" key="3">
    <source>
        <dbReference type="WBParaSite" id="GPUH_0001608101-mRNA-1"/>
    </source>
</evidence>
<gene>
    <name evidence="1" type="ORF">GPUH_LOCUS16058</name>
</gene>
<dbReference type="Gene3D" id="1.25.10.10">
    <property type="entry name" value="Leucine-rich Repeat Variant"/>
    <property type="match status" value="1"/>
</dbReference>
<dbReference type="InterPro" id="IPR011989">
    <property type="entry name" value="ARM-like"/>
</dbReference>
<evidence type="ECO:0000313" key="2">
    <source>
        <dbReference type="Proteomes" id="UP000271098"/>
    </source>
</evidence>
<keyword evidence="2" id="KW-1185">Reference proteome</keyword>
<dbReference type="EMBL" id="UYRT01083242">
    <property type="protein sequence ID" value="VDN27159.1"/>
    <property type="molecule type" value="Genomic_DNA"/>
</dbReference>
<reference evidence="1 2" key="2">
    <citation type="submission" date="2018-11" db="EMBL/GenBank/DDBJ databases">
        <authorList>
            <consortium name="Pathogen Informatics"/>
        </authorList>
    </citation>
    <scope>NUCLEOTIDE SEQUENCE [LARGE SCALE GENOMIC DNA]</scope>
</reference>
<name>A0A183E518_9BILA</name>
<dbReference type="AlphaFoldDB" id="A0A183E518"/>
<reference evidence="3" key="1">
    <citation type="submission" date="2016-06" db="UniProtKB">
        <authorList>
            <consortium name="WormBaseParasite"/>
        </authorList>
    </citation>
    <scope>IDENTIFICATION</scope>
</reference>
<dbReference type="OrthoDB" id="78088at2759"/>
<dbReference type="Proteomes" id="UP000271098">
    <property type="component" value="Unassembled WGS sequence"/>
</dbReference>
<proteinExistence type="predicted"/>
<dbReference type="WBParaSite" id="GPUH_0001608101-mRNA-1">
    <property type="protein sequence ID" value="GPUH_0001608101-mRNA-1"/>
    <property type="gene ID" value="GPUH_0001608101"/>
</dbReference>
<protein>
    <submittedName>
        <fullName evidence="3">WAPL domain-containing protein</fullName>
    </submittedName>
</protein>
<organism evidence="3">
    <name type="scientific">Gongylonema pulchrum</name>
    <dbReference type="NCBI Taxonomy" id="637853"/>
    <lineage>
        <taxon>Eukaryota</taxon>
        <taxon>Metazoa</taxon>
        <taxon>Ecdysozoa</taxon>
        <taxon>Nematoda</taxon>
        <taxon>Chromadorea</taxon>
        <taxon>Rhabditida</taxon>
        <taxon>Spirurina</taxon>
        <taxon>Spiruromorpha</taxon>
        <taxon>Spiruroidea</taxon>
        <taxon>Gongylonematidae</taxon>
        <taxon>Gongylonema</taxon>
    </lineage>
</organism>